<dbReference type="EMBL" id="JAHSTV010000001">
    <property type="protein sequence ID" value="MBV4461755.1"/>
    <property type="molecule type" value="Genomic_DNA"/>
</dbReference>
<feature type="transmembrane region" description="Helical" evidence="1">
    <location>
        <begin position="12"/>
        <end position="28"/>
    </location>
</feature>
<dbReference type="PANTHER" id="PTHR23028">
    <property type="entry name" value="ACETYLTRANSFERASE"/>
    <property type="match status" value="1"/>
</dbReference>
<proteinExistence type="predicted"/>
<feature type="domain" description="Acyltransferase 3" evidence="2">
    <location>
        <begin position="6"/>
        <end position="339"/>
    </location>
</feature>
<feature type="transmembrane region" description="Helical" evidence="1">
    <location>
        <begin position="157"/>
        <end position="177"/>
    </location>
</feature>
<gene>
    <name evidence="3" type="ORF">KVG95_00235</name>
</gene>
<comment type="caution">
    <text evidence="3">The sequence shown here is derived from an EMBL/GenBank/DDBJ whole genome shotgun (WGS) entry which is preliminary data.</text>
</comment>
<feature type="transmembrane region" description="Helical" evidence="1">
    <location>
        <begin position="218"/>
        <end position="240"/>
    </location>
</feature>
<organism evidence="3 4">
    <name type="scientific">Pseudomonas farris</name>
    <dbReference type="NCBI Taxonomy" id="2841207"/>
    <lineage>
        <taxon>Bacteria</taxon>
        <taxon>Pseudomonadati</taxon>
        <taxon>Pseudomonadota</taxon>
        <taxon>Gammaproteobacteria</taxon>
        <taxon>Pseudomonadales</taxon>
        <taxon>Pseudomonadaceae</taxon>
        <taxon>Pseudomonas</taxon>
    </lineage>
</organism>
<feature type="transmembrane region" description="Helical" evidence="1">
    <location>
        <begin position="252"/>
        <end position="269"/>
    </location>
</feature>
<accession>A0ABS6PMU7</accession>
<keyword evidence="4" id="KW-1185">Reference proteome</keyword>
<feature type="transmembrane region" description="Helical" evidence="1">
    <location>
        <begin position="84"/>
        <end position="101"/>
    </location>
</feature>
<dbReference type="GO" id="GO:0016746">
    <property type="term" value="F:acyltransferase activity"/>
    <property type="evidence" value="ECO:0007669"/>
    <property type="project" value="UniProtKB-KW"/>
</dbReference>
<feature type="transmembrane region" description="Helical" evidence="1">
    <location>
        <begin position="316"/>
        <end position="339"/>
    </location>
</feature>
<keyword evidence="1" id="KW-0472">Membrane</keyword>
<feature type="transmembrane region" description="Helical" evidence="1">
    <location>
        <begin position="121"/>
        <end position="145"/>
    </location>
</feature>
<evidence type="ECO:0000259" key="2">
    <source>
        <dbReference type="Pfam" id="PF01757"/>
    </source>
</evidence>
<dbReference type="InterPro" id="IPR050879">
    <property type="entry name" value="Acyltransferase_3"/>
</dbReference>
<name>A0ABS6PMU7_9PSED</name>
<dbReference type="InterPro" id="IPR002656">
    <property type="entry name" value="Acyl_transf_3_dom"/>
</dbReference>
<dbReference type="Pfam" id="PF01757">
    <property type="entry name" value="Acyl_transf_3"/>
    <property type="match status" value="1"/>
</dbReference>
<dbReference type="Proteomes" id="UP000886900">
    <property type="component" value="Unassembled WGS sequence"/>
</dbReference>
<keyword evidence="1" id="KW-0812">Transmembrane</keyword>
<feature type="transmembrane region" description="Helical" evidence="1">
    <location>
        <begin position="40"/>
        <end position="63"/>
    </location>
</feature>
<evidence type="ECO:0000256" key="1">
    <source>
        <dbReference type="SAM" id="Phobius"/>
    </source>
</evidence>
<dbReference type="RefSeq" id="WP_217854122.1">
    <property type="nucleotide sequence ID" value="NZ_JAHSTV010000001.1"/>
</dbReference>
<sequence>MYKLSSLQAARGLAALMVVAFHSLFINAKYVESKNLLPKIFFFGQTGVDLFFVISGFVMIIAFREKFGKKGEIFNFLKGRFFRIYPTYWVYFLAVFLVFQIKPEIMNGSQGGNVDLTASLLLLPASSLPLLMVAWSLIHEVWFYLVFAAILLLPSKWVPGAFFFWLVTIICASLFAATPDNPYLRVMTHAFSLEFIFGALAGIAYLKLSKKPKPSPYSAVSTALTGLGAIAYALSGGVVNGSDVIQSISLERAFAVGGGYTLLLLACALQESNNRLKAVSFLKLTGDMSYSLYLSHVLTLSVCGRVWLSAGYTGSGAWGAIVFWAASYSAVILVAYLSYRLIEKPLLTLTTFYKKLNLVKHPSAAKGDI</sequence>
<dbReference type="PANTHER" id="PTHR23028:SF131">
    <property type="entry name" value="BLR2367 PROTEIN"/>
    <property type="match status" value="1"/>
</dbReference>
<reference evidence="3" key="1">
    <citation type="submission" date="2021-06" db="EMBL/GenBank/DDBJ databases">
        <title>Updating the genus Pseudomonas: Description of 43 new species and partition of the Pseudomonas putida group.</title>
        <authorList>
            <person name="Girard L."/>
            <person name="Lood C."/>
            <person name="Vandamme P."/>
            <person name="Rokni-Zadeh H."/>
            <person name="Van Noort V."/>
            <person name="Hofte M."/>
            <person name="Lavigne R."/>
            <person name="De Mot R."/>
        </authorList>
    </citation>
    <scope>NUCLEOTIDE SEQUENCE</scope>
    <source>
        <strain evidence="3">SWRI79</strain>
    </source>
</reference>
<keyword evidence="3" id="KW-0808">Transferase</keyword>
<feature type="transmembrane region" description="Helical" evidence="1">
    <location>
        <begin position="290"/>
        <end position="310"/>
    </location>
</feature>
<evidence type="ECO:0000313" key="3">
    <source>
        <dbReference type="EMBL" id="MBV4461755.1"/>
    </source>
</evidence>
<keyword evidence="3" id="KW-0012">Acyltransferase</keyword>
<evidence type="ECO:0000313" key="4">
    <source>
        <dbReference type="Proteomes" id="UP000886900"/>
    </source>
</evidence>
<feature type="transmembrane region" description="Helical" evidence="1">
    <location>
        <begin position="183"/>
        <end position="206"/>
    </location>
</feature>
<keyword evidence="1" id="KW-1133">Transmembrane helix</keyword>
<protein>
    <submittedName>
        <fullName evidence="3">Acyltransferase</fullName>
    </submittedName>
</protein>